<protein>
    <recommendedName>
        <fullName evidence="2">N,N-dimethylformamidase beta subunit-like C-terminal domain-containing protein</fullName>
    </recommendedName>
</protein>
<dbReference type="Pfam" id="PF20254">
    <property type="entry name" value="DMFA2_C"/>
    <property type="match status" value="1"/>
</dbReference>
<dbReference type="RefSeq" id="WP_221630532.1">
    <property type="nucleotide sequence ID" value="NZ_BAAAQC010000013.1"/>
</dbReference>
<dbReference type="InterPro" id="IPR046540">
    <property type="entry name" value="DMFA2_C"/>
</dbReference>
<evidence type="ECO:0000256" key="1">
    <source>
        <dbReference type="SAM" id="MobiDB-lite"/>
    </source>
</evidence>
<organism evidence="3 4">
    <name type="scientific">Humibacillus xanthopallidus</name>
    <dbReference type="NCBI Taxonomy" id="412689"/>
    <lineage>
        <taxon>Bacteria</taxon>
        <taxon>Bacillati</taxon>
        <taxon>Actinomycetota</taxon>
        <taxon>Actinomycetes</taxon>
        <taxon>Micrococcales</taxon>
        <taxon>Intrasporangiaceae</taxon>
        <taxon>Humibacillus</taxon>
    </lineage>
</organism>
<evidence type="ECO:0000313" key="4">
    <source>
        <dbReference type="Proteomes" id="UP000320085"/>
    </source>
</evidence>
<feature type="region of interest" description="Disordered" evidence="1">
    <location>
        <begin position="27"/>
        <end position="72"/>
    </location>
</feature>
<feature type="compositionally biased region" description="Low complexity" evidence="1">
    <location>
        <begin position="27"/>
        <end position="64"/>
    </location>
</feature>
<dbReference type="Proteomes" id="UP000320085">
    <property type="component" value="Unassembled WGS sequence"/>
</dbReference>
<comment type="caution">
    <text evidence="3">The sequence shown here is derived from an EMBL/GenBank/DDBJ whole genome shotgun (WGS) entry which is preliminary data.</text>
</comment>
<sequence length="538" mass="56372">MTESENGTGASRRAVLAAGGALLLGACTGGSPASPAGPGSGSASSSASSAAPTTPGGSTSATTSGGAGWVRAENAKAGTRDWRIDKARLAGETDLAGYTDRVSVLPGESFGLHLSSALGPVTVRAFRLGYYQGTGARLVWTSPNIATTKQVQPTPDGSGTVRCRWPQSLSVSTKGWPEGSYLLRLEAHGKARYVPMVVRSRETSGRLVLVSAVTCHQAYNQWGSFSLYKGPAHGAEPKASVVSFDRPFDRNGAPLVLAYEQGPIFVAERLDLDLAYVTSWELHDQPDLLAGARGVVSPGHDEYWTVPMRRHVEAARDAGANVAFLGANACYWRVRLSDDGRSMTCYKSAAADPQRGAVDTTAMWRSKPHPDPENSFTGMLYEAFPAEADLVVHDPSFFLLEGTGATLGETYAGLIAVEIDRAYPLPGTPTNLQVVAHSPVALQQRPATHSDMTYYSAPSGAGVFAVGTMAWAAALRGARTRPRIDAHAADFARTVTTNLLTAMAQGPMGRQHPAQGNLAALGASPHTSTGTGGPVAHT</sequence>
<name>A0A543PXP7_9MICO</name>
<feature type="domain" description="N,N-dimethylformamidase beta subunit-like C-terminal" evidence="2">
    <location>
        <begin position="122"/>
        <end position="476"/>
    </location>
</feature>
<evidence type="ECO:0000313" key="3">
    <source>
        <dbReference type="EMBL" id="TQN48853.1"/>
    </source>
</evidence>
<accession>A0A543PXP7</accession>
<dbReference type="PROSITE" id="PS51318">
    <property type="entry name" value="TAT"/>
    <property type="match status" value="1"/>
</dbReference>
<evidence type="ECO:0000259" key="2">
    <source>
        <dbReference type="Pfam" id="PF20254"/>
    </source>
</evidence>
<dbReference type="EMBL" id="VFQF01000001">
    <property type="protein sequence ID" value="TQN48853.1"/>
    <property type="molecule type" value="Genomic_DNA"/>
</dbReference>
<proteinExistence type="predicted"/>
<dbReference type="InterPro" id="IPR006311">
    <property type="entry name" value="TAT_signal"/>
</dbReference>
<gene>
    <name evidence="3" type="ORF">FHX52_2006</name>
</gene>
<reference evidence="3 4" key="1">
    <citation type="submission" date="2019-06" db="EMBL/GenBank/DDBJ databases">
        <title>Sequencing the genomes of 1000 actinobacteria strains.</title>
        <authorList>
            <person name="Klenk H.-P."/>
        </authorList>
    </citation>
    <scope>NUCLEOTIDE SEQUENCE [LARGE SCALE GENOMIC DNA]</scope>
    <source>
        <strain evidence="3 4">DSM 21776</strain>
    </source>
</reference>
<feature type="region of interest" description="Disordered" evidence="1">
    <location>
        <begin position="507"/>
        <end position="538"/>
    </location>
</feature>
<dbReference type="AlphaFoldDB" id="A0A543PXP7"/>